<protein>
    <submittedName>
        <fullName evidence="1">Uncharacterized protein</fullName>
    </submittedName>
</protein>
<gene>
    <name evidence="1" type="ORF">FOPG_19908</name>
</gene>
<reference evidence="1" key="2">
    <citation type="submission" date="2014-03" db="EMBL/GenBank/DDBJ databases">
        <title>The Genome Annotation of Fusarium oxysporum PHW808.</title>
        <authorList>
            <consortium name="The Broad Institute Genomics Platform"/>
            <person name="Ma L.-J."/>
            <person name="Corby-Kistler H."/>
            <person name="Broz K."/>
            <person name="Gale L.R."/>
            <person name="Jonkers W."/>
            <person name="O'Donnell K."/>
            <person name="Ploetz R."/>
            <person name="Steinberg C."/>
            <person name="Schwartz D.C."/>
            <person name="VanEtten H."/>
            <person name="Zhou S."/>
            <person name="Young S.K."/>
            <person name="Zeng Q."/>
            <person name="Gargeya S."/>
            <person name="Fitzgerald M."/>
            <person name="Abouelleil A."/>
            <person name="Alvarado L."/>
            <person name="Chapman S.B."/>
            <person name="Gainer-Dewar J."/>
            <person name="Goldberg J."/>
            <person name="Griggs A."/>
            <person name="Gujja S."/>
            <person name="Hansen M."/>
            <person name="Howarth C."/>
            <person name="Imamovic A."/>
            <person name="Ireland A."/>
            <person name="Larimer J."/>
            <person name="McCowan C."/>
            <person name="Murphy C."/>
            <person name="Pearson M."/>
            <person name="Poon T.W."/>
            <person name="Priest M."/>
            <person name="Roberts A."/>
            <person name="Saif S."/>
            <person name="Shea T."/>
            <person name="Sykes S."/>
            <person name="Wortman J."/>
            <person name="Nusbaum C."/>
            <person name="Birren B."/>
        </authorList>
    </citation>
    <scope>NUCLEOTIDE SEQUENCE</scope>
    <source>
        <strain evidence="1">54008</strain>
    </source>
</reference>
<organism evidence="1">
    <name type="scientific">Fusarium oxysporum f. sp. conglutinans race 2 54008</name>
    <dbReference type="NCBI Taxonomy" id="1089457"/>
    <lineage>
        <taxon>Eukaryota</taxon>
        <taxon>Fungi</taxon>
        <taxon>Dikarya</taxon>
        <taxon>Ascomycota</taxon>
        <taxon>Pezizomycotina</taxon>
        <taxon>Sordariomycetes</taxon>
        <taxon>Hypocreomycetidae</taxon>
        <taxon>Hypocreales</taxon>
        <taxon>Nectriaceae</taxon>
        <taxon>Fusarium</taxon>
        <taxon>Fusarium oxysporum species complex</taxon>
    </lineage>
</organism>
<sequence length="31" mass="3630">MIAYPVLEFCQRHNRLAWLSWMSRSTTTSSG</sequence>
<reference evidence="1" key="1">
    <citation type="submission" date="2011-11" db="EMBL/GenBank/DDBJ databases">
        <title>The Genome Sequence of Fusarium oxysporum PHW808.</title>
        <authorList>
            <consortium name="The Broad Institute Genome Sequencing Platform"/>
            <person name="Ma L.-J."/>
            <person name="Gale L.R."/>
            <person name="Schwartz D.C."/>
            <person name="Zhou S."/>
            <person name="Corby-Kistler H."/>
            <person name="Young S.K."/>
            <person name="Zeng Q."/>
            <person name="Gargeya S."/>
            <person name="Fitzgerald M."/>
            <person name="Haas B."/>
            <person name="Abouelleil A."/>
            <person name="Alvarado L."/>
            <person name="Arachchi H.M."/>
            <person name="Berlin A."/>
            <person name="Brown A."/>
            <person name="Chapman S.B."/>
            <person name="Chen Z."/>
            <person name="Dunbar C."/>
            <person name="Freedman E."/>
            <person name="Gearin G."/>
            <person name="Goldberg J."/>
            <person name="Griggs A."/>
            <person name="Gujja S."/>
            <person name="Heiman D."/>
            <person name="Howarth C."/>
            <person name="Larson L."/>
            <person name="Lui A."/>
            <person name="MacDonald P.J.P."/>
            <person name="Montmayeur A."/>
            <person name="Murphy C."/>
            <person name="Neiman D."/>
            <person name="Pearson M."/>
            <person name="Priest M."/>
            <person name="Roberts A."/>
            <person name="Saif S."/>
            <person name="Shea T."/>
            <person name="Shenoy N."/>
            <person name="Sisk P."/>
            <person name="Stolte C."/>
            <person name="Sykes S."/>
            <person name="Wortman J."/>
            <person name="Nusbaum C."/>
            <person name="Birren B."/>
        </authorList>
    </citation>
    <scope>NUCLEOTIDE SEQUENCE [LARGE SCALE GENOMIC DNA]</scope>
    <source>
        <strain evidence="1">54008</strain>
    </source>
</reference>
<dbReference type="Proteomes" id="UP000030676">
    <property type="component" value="Unassembled WGS sequence"/>
</dbReference>
<dbReference type="HOGENOM" id="CLU_3399488_0_0_1"/>
<dbReference type="AlphaFoldDB" id="X0GV99"/>
<name>X0GV99_FUSOX</name>
<evidence type="ECO:0000313" key="1">
    <source>
        <dbReference type="EMBL" id="EXL63820.1"/>
    </source>
</evidence>
<proteinExistence type="predicted"/>
<accession>X0GV99</accession>
<dbReference type="EMBL" id="KK034687">
    <property type="protein sequence ID" value="EXL63820.1"/>
    <property type="molecule type" value="Genomic_DNA"/>
</dbReference>